<name>A0A167Y3D4_9HYPO</name>
<dbReference type="Proteomes" id="UP000078544">
    <property type="component" value="Unassembled WGS sequence"/>
</dbReference>
<dbReference type="EMBL" id="AZGY01000020">
    <property type="protein sequence ID" value="KZZ90811.1"/>
    <property type="molecule type" value="Genomic_DNA"/>
</dbReference>
<dbReference type="GO" id="GO:0016810">
    <property type="term" value="F:hydrolase activity, acting on carbon-nitrogen (but not peptide) bonds"/>
    <property type="evidence" value="ECO:0007669"/>
    <property type="project" value="InterPro"/>
</dbReference>
<dbReference type="InterPro" id="IPR033932">
    <property type="entry name" value="YtcJ-like"/>
</dbReference>
<dbReference type="SUPFAM" id="SSF51338">
    <property type="entry name" value="Composite domain of metallo-dependent hydrolases"/>
    <property type="match status" value="1"/>
</dbReference>
<dbReference type="OrthoDB" id="3501663at2759"/>
<dbReference type="SUPFAM" id="SSF51556">
    <property type="entry name" value="Metallo-dependent hydrolases"/>
    <property type="match status" value="1"/>
</dbReference>
<proteinExistence type="predicted"/>
<evidence type="ECO:0000313" key="3">
    <source>
        <dbReference type="EMBL" id="KZZ90811.1"/>
    </source>
</evidence>
<protein>
    <submittedName>
        <fullName evidence="3">Amidohydrolase family protein</fullName>
    </submittedName>
</protein>
<dbReference type="Gene3D" id="2.30.40.10">
    <property type="entry name" value="Urease, subunit C, domain 1"/>
    <property type="match status" value="1"/>
</dbReference>
<reference evidence="3 4" key="1">
    <citation type="journal article" date="2016" name="Genome Biol. Evol.">
        <title>Divergent and convergent evolution of fungal pathogenicity.</title>
        <authorList>
            <person name="Shang Y."/>
            <person name="Xiao G."/>
            <person name="Zheng P."/>
            <person name="Cen K."/>
            <person name="Zhan S."/>
            <person name="Wang C."/>
        </authorList>
    </citation>
    <scope>NUCLEOTIDE SEQUENCE [LARGE SCALE GENOMIC DNA]</scope>
    <source>
        <strain evidence="3 4">RCEF 2490</strain>
    </source>
</reference>
<dbReference type="Pfam" id="PF07969">
    <property type="entry name" value="Amidohydro_3"/>
    <property type="match status" value="1"/>
</dbReference>
<dbReference type="CDD" id="cd01300">
    <property type="entry name" value="YtcJ_like"/>
    <property type="match status" value="1"/>
</dbReference>
<evidence type="ECO:0000256" key="1">
    <source>
        <dbReference type="SAM" id="MobiDB-lite"/>
    </source>
</evidence>
<dbReference type="Gene3D" id="3.20.20.140">
    <property type="entry name" value="Metal-dependent hydrolases"/>
    <property type="match status" value="1"/>
</dbReference>
<evidence type="ECO:0000313" key="4">
    <source>
        <dbReference type="Proteomes" id="UP000078544"/>
    </source>
</evidence>
<dbReference type="InterPro" id="IPR011059">
    <property type="entry name" value="Metal-dep_hydrolase_composite"/>
</dbReference>
<feature type="domain" description="Amidohydrolase 3" evidence="2">
    <location>
        <begin position="64"/>
        <end position="548"/>
    </location>
</feature>
<keyword evidence="3" id="KW-0378">Hydrolase</keyword>
<organism evidence="3 4">
    <name type="scientific">Moelleriella libera RCEF 2490</name>
    <dbReference type="NCBI Taxonomy" id="1081109"/>
    <lineage>
        <taxon>Eukaryota</taxon>
        <taxon>Fungi</taxon>
        <taxon>Dikarya</taxon>
        <taxon>Ascomycota</taxon>
        <taxon>Pezizomycotina</taxon>
        <taxon>Sordariomycetes</taxon>
        <taxon>Hypocreomycetidae</taxon>
        <taxon>Hypocreales</taxon>
        <taxon>Clavicipitaceae</taxon>
        <taxon>Moelleriella</taxon>
    </lineage>
</organism>
<dbReference type="InterPro" id="IPR013108">
    <property type="entry name" value="Amidohydro_3"/>
</dbReference>
<dbReference type="AlphaFoldDB" id="A0A167Y3D4"/>
<keyword evidence="4" id="KW-1185">Reference proteome</keyword>
<dbReference type="PANTHER" id="PTHR22642">
    <property type="entry name" value="IMIDAZOLONEPROPIONASE"/>
    <property type="match status" value="1"/>
</dbReference>
<evidence type="ECO:0000259" key="2">
    <source>
        <dbReference type="Pfam" id="PF07969"/>
    </source>
</evidence>
<dbReference type="PANTHER" id="PTHR22642:SF20">
    <property type="entry name" value="AMIDOHYDROLASE 3 DOMAIN-CONTAINING PROTEIN"/>
    <property type="match status" value="1"/>
</dbReference>
<accession>A0A167Y3D4</accession>
<gene>
    <name evidence="3" type="ORF">AAL_07037</name>
</gene>
<feature type="region of interest" description="Disordered" evidence="1">
    <location>
        <begin position="1"/>
        <end position="23"/>
    </location>
</feature>
<sequence length="550" mass="59798">MANHVVFTNGNIHQSSGEDDSNNASLPSFASCLVIRDGYIQHIGAEGDAPVLAAKESHDAIIRNLQGQTILPGFIDGHLHLLLVGQALGKVVLDHCTSLDEIRAEIKKHAVANPHDARIFCKGWTHSMTPDGVDASALDDIDPRPIFVDTKDLHSTWCNTRGLEEICRVMDIGDDAPDPPGGTIQRDANGLPNGVFNEGAVFQIIWPFAARVAPMREKKNAIQSAFAAFNAAGYTGMIDMAMDETIWEPLIALRSETGGFRSMRVAAYWLMKPCDSLEAVLAQVDQAAALAKQYNATTTPDCRLVGVKVICDGIIDACTASLTEPYSDGQHPDSLWPEHLLHGLVARAHAEGLQVALHAIGDRTIQMAIDVLEQNTDRSRRPRIEHLELASARDAQRLGKLGITASIQPVHSDPAILRAWPRLIGEGRCRRAFAYREFADSGAPLALGSDAPTAPHQPLPNLYVATTRRSYREPELETVVNPEFALSMCQAIVGATHGSAYSSFADQWTGSLKVGLKADFVVCDVVLMPDEVLKGRVKETWFEGRKVYGA</sequence>
<dbReference type="Gene3D" id="3.10.310.70">
    <property type="match status" value="1"/>
</dbReference>
<comment type="caution">
    <text evidence="3">The sequence shown here is derived from an EMBL/GenBank/DDBJ whole genome shotgun (WGS) entry which is preliminary data.</text>
</comment>
<dbReference type="STRING" id="1081109.A0A167Y3D4"/>
<dbReference type="InterPro" id="IPR032466">
    <property type="entry name" value="Metal_Hydrolase"/>
</dbReference>
<feature type="compositionally biased region" description="Polar residues" evidence="1">
    <location>
        <begin position="1"/>
        <end position="15"/>
    </location>
</feature>